<sequence length="230" mass="24145">MVIGGAAGLLFVLAAALGGIVLTRQHPGGRASDSAALVPSTSAPVSTESSSPTSAAPATSTQTVTVTEPATSEASATTSSETSESPPYEEPLDPDAEALATLQSNRENTLAWLHLDDRWVLQLSSKMDGSVDEMQYAEDGGHVFHYPDILAEHERTKELLDGFGIGSLTLLGSDFGRHSADEGRIWVLLADPGGISSAAEATRRCQDLYPGFSGDLLEDHCVPRRLSPPS</sequence>
<name>A0A077MD52_9MICO</name>
<gene>
    <name evidence="2" type="ORF">BN13_210016</name>
</gene>
<accession>A0A077MD52</accession>
<evidence type="ECO:0000256" key="1">
    <source>
        <dbReference type="SAM" id="MobiDB-lite"/>
    </source>
</evidence>
<dbReference type="Proteomes" id="UP000035720">
    <property type="component" value="Unassembled WGS sequence"/>
</dbReference>
<dbReference type="EMBL" id="CAJC01000124">
    <property type="protein sequence ID" value="CCI52792.1"/>
    <property type="molecule type" value="Genomic_DNA"/>
</dbReference>
<dbReference type="RefSeq" id="WP_157038453.1">
    <property type="nucleotide sequence ID" value="NZ_HF571038.1"/>
</dbReference>
<comment type="caution">
    <text evidence="2">The sequence shown here is derived from an EMBL/GenBank/DDBJ whole genome shotgun (WGS) entry which is preliminary data.</text>
</comment>
<reference evidence="2 3" key="1">
    <citation type="journal article" date="2013" name="ISME J.">
        <title>A metabolic model for members of the genus Tetrasphaera involved in enhanced biological phosphorus removal.</title>
        <authorList>
            <person name="Kristiansen R."/>
            <person name="Nguyen H.T.T."/>
            <person name="Saunders A.M."/>
            <person name="Nielsen J.L."/>
            <person name="Wimmer R."/>
            <person name="Le V.Q."/>
            <person name="McIlroy S.J."/>
            <person name="Petrovski S."/>
            <person name="Seviour R.J."/>
            <person name="Calteau A."/>
            <person name="Nielsen K.L."/>
            <person name="Nielsen P.H."/>
        </authorList>
    </citation>
    <scope>NUCLEOTIDE SEQUENCE [LARGE SCALE GENOMIC DNA]</scope>
    <source>
        <strain evidence="2 3">Ben 74</strain>
    </source>
</reference>
<organism evidence="2 3">
    <name type="scientific">Nostocoides jenkinsii Ben 74</name>
    <dbReference type="NCBI Taxonomy" id="1193518"/>
    <lineage>
        <taxon>Bacteria</taxon>
        <taxon>Bacillati</taxon>
        <taxon>Actinomycetota</taxon>
        <taxon>Actinomycetes</taxon>
        <taxon>Micrococcales</taxon>
        <taxon>Intrasporangiaceae</taxon>
        <taxon>Nostocoides</taxon>
    </lineage>
</organism>
<feature type="region of interest" description="Disordered" evidence="1">
    <location>
        <begin position="28"/>
        <end position="93"/>
    </location>
</feature>
<keyword evidence="3" id="KW-1185">Reference proteome</keyword>
<feature type="compositionally biased region" description="Low complexity" evidence="1">
    <location>
        <begin position="38"/>
        <end position="86"/>
    </location>
</feature>
<evidence type="ECO:0000313" key="3">
    <source>
        <dbReference type="Proteomes" id="UP000035720"/>
    </source>
</evidence>
<dbReference type="OrthoDB" id="3727872at2"/>
<dbReference type="AlphaFoldDB" id="A0A077MD52"/>
<proteinExistence type="predicted"/>
<protein>
    <submittedName>
        <fullName evidence="2">Uncharacterized protein</fullName>
    </submittedName>
</protein>
<dbReference type="STRING" id="1193518.BN13_210016"/>
<evidence type="ECO:0000313" key="2">
    <source>
        <dbReference type="EMBL" id="CCI52792.1"/>
    </source>
</evidence>